<dbReference type="Proteomes" id="UP000828390">
    <property type="component" value="Unassembled WGS sequence"/>
</dbReference>
<evidence type="ECO:0000256" key="4">
    <source>
        <dbReference type="ARBA" id="ARBA00022989"/>
    </source>
</evidence>
<comment type="subcellular location">
    <subcellularLocation>
        <location evidence="1">Membrane</location>
        <topology evidence="1">Multi-pass membrane protein</topology>
    </subcellularLocation>
</comment>
<name>A0A9D4C311_DREPO</name>
<comment type="caution">
    <text evidence="7">The sequence shown here is derived from an EMBL/GenBank/DDBJ whole genome shotgun (WGS) entry which is preliminary data.</text>
</comment>
<evidence type="ECO:0000256" key="1">
    <source>
        <dbReference type="ARBA" id="ARBA00004141"/>
    </source>
</evidence>
<keyword evidence="4" id="KW-1133">Transmembrane helix</keyword>
<accession>A0A9D4C311</accession>
<comment type="similarity">
    <text evidence="2">Belongs to the nucleobase:cation symporter-2 (NCS2) (TC 2.A.40) family.</text>
</comment>
<dbReference type="GO" id="GO:0022857">
    <property type="term" value="F:transmembrane transporter activity"/>
    <property type="evidence" value="ECO:0007669"/>
    <property type="project" value="InterPro"/>
</dbReference>
<keyword evidence="8" id="KW-1185">Reference proteome</keyword>
<dbReference type="PANTHER" id="PTHR11119">
    <property type="entry name" value="XANTHINE-URACIL / VITAMIN C PERMEASE FAMILY MEMBER"/>
    <property type="match status" value="1"/>
</dbReference>
<protein>
    <submittedName>
        <fullName evidence="7">Uncharacterized protein</fullName>
    </submittedName>
</protein>
<evidence type="ECO:0000256" key="3">
    <source>
        <dbReference type="ARBA" id="ARBA00022692"/>
    </source>
</evidence>
<keyword evidence="3" id="KW-0812">Transmembrane</keyword>
<feature type="compositionally biased region" description="Basic residues" evidence="6">
    <location>
        <begin position="196"/>
        <end position="207"/>
    </location>
</feature>
<reference evidence="7" key="2">
    <citation type="submission" date="2020-11" db="EMBL/GenBank/DDBJ databases">
        <authorList>
            <person name="McCartney M.A."/>
            <person name="Auch B."/>
            <person name="Kono T."/>
            <person name="Mallez S."/>
            <person name="Becker A."/>
            <person name="Gohl D.M."/>
            <person name="Silverstein K.A.T."/>
            <person name="Koren S."/>
            <person name="Bechman K.B."/>
            <person name="Herman A."/>
            <person name="Abrahante J.E."/>
            <person name="Garbe J."/>
        </authorList>
    </citation>
    <scope>NUCLEOTIDE SEQUENCE</scope>
    <source>
        <strain evidence="7">Duluth1</strain>
        <tissue evidence="7">Whole animal</tissue>
    </source>
</reference>
<evidence type="ECO:0000313" key="7">
    <source>
        <dbReference type="EMBL" id="KAH3716412.1"/>
    </source>
</evidence>
<organism evidence="7 8">
    <name type="scientific">Dreissena polymorpha</name>
    <name type="common">Zebra mussel</name>
    <name type="synonym">Mytilus polymorpha</name>
    <dbReference type="NCBI Taxonomy" id="45954"/>
    <lineage>
        <taxon>Eukaryota</taxon>
        <taxon>Metazoa</taxon>
        <taxon>Spiralia</taxon>
        <taxon>Lophotrochozoa</taxon>
        <taxon>Mollusca</taxon>
        <taxon>Bivalvia</taxon>
        <taxon>Autobranchia</taxon>
        <taxon>Heteroconchia</taxon>
        <taxon>Euheterodonta</taxon>
        <taxon>Imparidentia</taxon>
        <taxon>Neoheterodontei</taxon>
        <taxon>Myida</taxon>
        <taxon>Dreissenoidea</taxon>
        <taxon>Dreissenidae</taxon>
        <taxon>Dreissena</taxon>
    </lineage>
</organism>
<evidence type="ECO:0000313" key="8">
    <source>
        <dbReference type="Proteomes" id="UP000828390"/>
    </source>
</evidence>
<feature type="region of interest" description="Disordered" evidence="6">
    <location>
        <begin position="171"/>
        <end position="207"/>
    </location>
</feature>
<proteinExistence type="inferred from homology"/>
<dbReference type="InterPro" id="IPR006043">
    <property type="entry name" value="NCS2"/>
</dbReference>
<dbReference type="EMBL" id="JAIWYP010000013">
    <property type="protein sequence ID" value="KAH3716412.1"/>
    <property type="molecule type" value="Genomic_DNA"/>
</dbReference>
<evidence type="ECO:0000256" key="2">
    <source>
        <dbReference type="ARBA" id="ARBA00008821"/>
    </source>
</evidence>
<evidence type="ECO:0000256" key="5">
    <source>
        <dbReference type="ARBA" id="ARBA00023136"/>
    </source>
</evidence>
<evidence type="ECO:0000256" key="6">
    <source>
        <dbReference type="SAM" id="MobiDB-lite"/>
    </source>
</evidence>
<keyword evidence="5" id="KW-0472">Membrane</keyword>
<gene>
    <name evidence="7" type="ORF">DPMN_059134</name>
</gene>
<dbReference type="Pfam" id="PF00860">
    <property type="entry name" value="Xan_ur_permease"/>
    <property type="match status" value="1"/>
</dbReference>
<reference evidence="7" key="1">
    <citation type="journal article" date="2019" name="bioRxiv">
        <title>The Genome of the Zebra Mussel, Dreissena polymorpha: A Resource for Invasive Species Research.</title>
        <authorList>
            <person name="McCartney M.A."/>
            <person name="Auch B."/>
            <person name="Kono T."/>
            <person name="Mallez S."/>
            <person name="Zhang Y."/>
            <person name="Obille A."/>
            <person name="Becker A."/>
            <person name="Abrahante J.E."/>
            <person name="Garbe J."/>
            <person name="Badalamenti J.P."/>
            <person name="Herman A."/>
            <person name="Mangelson H."/>
            <person name="Liachko I."/>
            <person name="Sullivan S."/>
            <person name="Sone E.D."/>
            <person name="Koren S."/>
            <person name="Silverstein K.A.T."/>
            <person name="Beckman K.B."/>
            <person name="Gohl D.M."/>
        </authorList>
    </citation>
    <scope>NUCLEOTIDE SEQUENCE</scope>
    <source>
        <strain evidence="7">Duluth1</strain>
        <tissue evidence="7">Whole animal</tissue>
    </source>
</reference>
<dbReference type="AlphaFoldDB" id="A0A9D4C311"/>
<sequence length="207" mass="22114">MAHVNDVIVNNEEESDREEDLTAVLVRIPLAIELKPNAEDTDKTRTNAAGKPDGLNDVKASSGNLTGRHLIYRINDTPPLHVTFICGLQQALLSLSGNLIVSLLVAEAVCASHDDVFKAKLLGSTLFMSGVTTVCQNLFGIRLPLFQGAAPEYVVPLLLVASADGNFCSSSSETSETNMTSNLAGSNGSLSNINRHSGRRNRHGQDT</sequence>
<dbReference type="GO" id="GO:0016020">
    <property type="term" value="C:membrane"/>
    <property type="evidence" value="ECO:0007669"/>
    <property type="project" value="UniProtKB-SubCell"/>
</dbReference>
<feature type="compositionally biased region" description="Low complexity" evidence="6">
    <location>
        <begin position="171"/>
        <end position="194"/>
    </location>
</feature>